<keyword evidence="4" id="KW-0411">Iron-sulfur</keyword>
<dbReference type="GO" id="GO:0051537">
    <property type="term" value="F:2 iron, 2 sulfur cluster binding"/>
    <property type="evidence" value="ECO:0007669"/>
    <property type="project" value="UniProtKB-KW"/>
</dbReference>
<comment type="caution">
    <text evidence="6">The sequence shown here is derived from an EMBL/GenBank/DDBJ whole genome shotgun (WGS) entry which is preliminary data.</text>
</comment>
<dbReference type="InterPro" id="IPR017941">
    <property type="entry name" value="Rieske_2Fe-2S"/>
</dbReference>
<dbReference type="InterPro" id="IPR036922">
    <property type="entry name" value="Rieske_2Fe-2S_sf"/>
</dbReference>
<evidence type="ECO:0000256" key="4">
    <source>
        <dbReference type="ARBA" id="ARBA00023014"/>
    </source>
</evidence>
<dbReference type="RefSeq" id="WP_183975981.1">
    <property type="nucleotide sequence ID" value="NZ_JACIBY010000007.1"/>
</dbReference>
<gene>
    <name evidence="6" type="ORF">FHS57_003587</name>
</gene>
<name>A0A7W6ERI4_9BACT</name>
<accession>A0A7W6ERI4</accession>
<reference evidence="6 7" key="1">
    <citation type="submission" date="2020-08" db="EMBL/GenBank/DDBJ databases">
        <title>Genomic Encyclopedia of Type Strains, Phase IV (KMG-IV): sequencing the most valuable type-strain genomes for metagenomic binning, comparative biology and taxonomic classification.</title>
        <authorList>
            <person name="Goeker M."/>
        </authorList>
    </citation>
    <scope>NUCLEOTIDE SEQUENCE [LARGE SCALE GENOMIC DNA]</scope>
    <source>
        <strain evidence="6 7">DSM 17976</strain>
    </source>
</reference>
<keyword evidence="3" id="KW-0408">Iron</keyword>
<dbReference type="GO" id="GO:0046872">
    <property type="term" value="F:metal ion binding"/>
    <property type="evidence" value="ECO:0007669"/>
    <property type="project" value="UniProtKB-KW"/>
</dbReference>
<organism evidence="6 7">
    <name type="scientific">Runella defluvii</name>
    <dbReference type="NCBI Taxonomy" id="370973"/>
    <lineage>
        <taxon>Bacteria</taxon>
        <taxon>Pseudomonadati</taxon>
        <taxon>Bacteroidota</taxon>
        <taxon>Cytophagia</taxon>
        <taxon>Cytophagales</taxon>
        <taxon>Spirosomataceae</taxon>
        <taxon>Runella</taxon>
    </lineage>
</organism>
<proteinExistence type="predicted"/>
<feature type="domain" description="Rieske" evidence="5">
    <location>
        <begin position="49"/>
        <end position="139"/>
    </location>
</feature>
<dbReference type="PROSITE" id="PS51296">
    <property type="entry name" value="RIESKE"/>
    <property type="match status" value="1"/>
</dbReference>
<evidence type="ECO:0000313" key="6">
    <source>
        <dbReference type="EMBL" id="MBB3839578.1"/>
    </source>
</evidence>
<evidence type="ECO:0000256" key="2">
    <source>
        <dbReference type="ARBA" id="ARBA00022723"/>
    </source>
</evidence>
<sequence length="142" mass="15351">MNQQEKIKRNEFLKKLGFSGAALFALYTLDSCQNESNVAPLAGDITVDLADASNAQLKTNGGYVIKNGVVIARVNATTYIAATLTCSHEGKTQITFKNNEWYCTAHGARFDQTGKGLNTEGKKGLKIYQTTLLNSTLTVKAA</sequence>
<dbReference type="Proteomes" id="UP000541352">
    <property type="component" value="Unassembled WGS sequence"/>
</dbReference>
<keyword evidence="1" id="KW-0001">2Fe-2S</keyword>
<protein>
    <submittedName>
        <fullName evidence="6">Rieske Fe-S protein</fullName>
    </submittedName>
</protein>
<dbReference type="Gene3D" id="2.102.10.10">
    <property type="entry name" value="Rieske [2Fe-2S] iron-sulphur domain"/>
    <property type="match status" value="1"/>
</dbReference>
<dbReference type="AlphaFoldDB" id="A0A7W6ERI4"/>
<evidence type="ECO:0000256" key="3">
    <source>
        <dbReference type="ARBA" id="ARBA00023004"/>
    </source>
</evidence>
<keyword evidence="2" id="KW-0479">Metal-binding</keyword>
<evidence type="ECO:0000313" key="7">
    <source>
        <dbReference type="Proteomes" id="UP000541352"/>
    </source>
</evidence>
<dbReference type="Pfam" id="PF00355">
    <property type="entry name" value="Rieske"/>
    <property type="match status" value="1"/>
</dbReference>
<evidence type="ECO:0000256" key="1">
    <source>
        <dbReference type="ARBA" id="ARBA00022714"/>
    </source>
</evidence>
<dbReference type="EMBL" id="JACIBY010000007">
    <property type="protein sequence ID" value="MBB3839578.1"/>
    <property type="molecule type" value="Genomic_DNA"/>
</dbReference>
<keyword evidence="7" id="KW-1185">Reference proteome</keyword>
<evidence type="ECO:0000259" key="5">
    <source>
        <dbReference type="PROSITE" id="PS51296"/>
    </source>
</evidence>
<dbReference type="SUPFAM" id="SSF50022">
    <property type="entry name" value="ISP domain"/>
    <property type="match status" value="1"/>
</dbReference>